<sequence length="312" mass="33978">MKSRLTMNPDAFDLSEYLAKKRNLLDSTLLKILSMQSAELELTRAVSHSLMAGGKRLRPVLCMAAAQALGGDYHLALPPACAIEMIHTYSLIHDDLPAMDDDDLRRGVPTCHKAFSEATAVLAGDALLTHAFTVLAHPAPYFNIVPNNATLLELVFMISRAAGVNGMVEGQMMDMLAPDMDMPRENALNYLKKLHWLKTGQMIKVSVQAGAVAVGGSREMVDQLGRYSEKIGLAFQVVDDILNVEGDPAVMGKATGSDAEHEKLTFPALLGLEPSRKFAKELVADAKDSLISFGEKARPLMAIADYIITRKR</sequence>
<accession>A0A1W2AIZ5</accession>
<dbReference type="PROSITE" id="PS00444">
    <property type="entry name" value="POLYPRENYL_SYNTHASE_2"/>
    <property type="match status" value="1"/>
</dbReference>
<proteinExistence type="inferred from homology"/>
<dbReference type="NCBIfam" id="NF045485">
    <property type="entry name" value="FPPsyn"/>
    <property type="match status" value="1"/>
</dbReference>
<dbReference type="PROSITE" id="PS00723">
    <property type="entry name" value="POLYPRENYL_SYNTHASE_1"/>
    <property type="match status" value="1"/>
</dbReference>
<reference evidence="8 9" key="1">
    <citation type="submission" date="2017-04" db="EMBL/GenBank/DDBJ databases">
        <authorList>
            <person name="Afonso C.L."/>
            <person name="Miller P.J."/>
            <person name="Scott M.A."/>
            <person name="Spackman E."/>
            <person name="Goraichik I."/>
            <person name="Dimitrov K.M."/>
            <person name="Suarez D.L."/>
            <person name="Swayne D.E."/>
        </authorList>
    </citation>
    <scope>NUCLEOTIDE SEQUENCE [LARGE SCALE GENOMIC DNA]</scope>
    <source>
        <strain evidence="8 9">DSM 3385</strain>
    </source>
</reference>
<dbReference type="EMBL" id="FWXY01000005">
    <property type="protein sequence ID" value="SMC60530.1"/>
    <property type="molecule type" value="Genomic_DNA"/>
</dbReference>
<dbReference type="Proteomes" id="UP000192418">
    <property type="component" value="Unassembled WGS sequence"/>
</dbReference>
<dbReference type="GO" id="GO:0016114">
    <property type="term" value="P:terpenoid biosynthetic process"/>
    <property type="evidence" value="ECO:0007669"/>
    <property type="project" value="UniProtKB-ARBA"/>
</dbReference>
<keyword evidence="5" id="KW-0460">Magnesium</keyword>
<dbReference type="InterPro" id="IPR008949">
    <property type="entry name" value="Isoprenoid_synthase_dom_sf"/>
</dbReference>
<evidence type="ECO:0000256" key="3">
    <source>
        <dbReference type="ARBA" id="ARBA00022679"/>
    </source>
</evidence>
<dbReference type="Gene3D" id="1.10.600.10">
    <property type="entry name" value="Farnesyl Diphosphate Synthase"/>
    <property type="match status" value="1"/>
</dbReference>
<keyword evidence="3 7" id="KW-0808">Transferase</keyword>
<protein>
    <submittedName>
        <fullName evidence="8">Farnesyl-diphosphate synthase</fullName>
    </submittedName>
</protein>
<evidence type="ECO:0000313" key="9">
    <source>
        <dbReference type="Proteomes" id="UP000192418"/>
    </source>
</evidence>
<comment type="similarity">
    <text evidence="2 7">Belongs to the FPP/GGPP synthase family.</text>
</comment>
<dbReference type="SUPFAM" id="SSF48576">
    <property type="entry name" value="Terpenoid synthases"/>
    <property type="match status" value="1"/>
</dbReference>
<keyword evidence="6" id="KW-0414">Isoprene biosynthesis</keyword>
<organism evidence="8 9">
    <name type="scientific">Desulfocicer vacuolatum DSM 3385</name>
    <dbReference type="NCBI Taxonomy" id="1121400"/>
    <lineage>
        <taxon>Bacteria</taxon>
        <taxon>Pseudomonadati</taxon>
        <taxon>Thermodesulfobacteriota</taxon>
        <taxon>Desulfobacteria</taxon>
        <taxon>Desulfobacterales</taxon>
        <taxon>Desulfobacteraceae</taxon>
        <taxon>Desulfocicer</taxon>
    </lineage>
</organism>
<dbReference type="RefSeq" id="WP_332308495.1">
    <property type="nucleotide sequence ID" value="NZ_FWXY01000005.1"/>
</dbReference>
<dbReference type="AlphaFoldDB" id="A0A1W2AIZ5"/>
<dbReference type="GO" id="GO:0046872">
    <property type="term" value="F:metal ion binding"/>
    <property type="evidence" value="ECO:0007669"/>
    <property type="project" value="UniProtKB-KW"/>
</dbReference>
<comment type="cofactor">
    <cofactor evidence="1">
        <name>Mg(2+)</name>
        <dbReference type="ChEBI" id="CHEBI:18420"/>
    </cofactor>
</comment>
<evidence type="ECO:0000256" key="7">
    <source>
        <dbReference type="RuleBase" id="RU004466"/>
    </source>
</evidence>
<dbReference type="STRING" id="1121400.SAMN02746065_105121"/>
<name>A0A1W2AIZ5_9BACT</name>
<evidence type="ECO:0000256" key="5">
    <source>
        <dbReference type="ARBA" id="ARBA00022842"/>
    </source>
</evidence>
<gene>
    <name evidence="8" type="ORF">SAMN02746065_105121</name>
</gene>
<dbReference type="InterPro" id="IPR033749">
    <property type="entry name" value="Polyprenyl_synt_CS"/>
</dbReference>
<keyword evidence="9" id="KW-1185">Reference proteome</keyword>
<evidence type="ECO:0000256" key="2">
    <source>
        <dbReference type="ARBA" id="ARBA00006706"/>
    </source>
</evidence>
<evidence type="ECO:0000256" key="6">
    <source>
        <dbReference type="ARBA" id="ARBA00023229"/>
    </source>
</evidence>
<dbReference type="CDD" id="cd00685">
    <property type="entry name" value="Trans_IPPS_HT"/>
    <property type="match status" value="1"/>
</dbReference>
<evidence type="ECO:0000313" key="8">
    <source>
        <dbReference type="EMBL" id="SMC60530.1"/>
    </source>
</evidence>
<evidence type="ECO:0000256" key="4">
    <source>
        <dbReference type="ARBA" id="ARBA00022723"/>
    </source>
</evidence>
<dbReference type="Pfam" id="PF00348">
    <property type="entry name" value="polyprenyl_synt"/>
    <property type="match status" value="1"/>
</dbReference>
<dbReference type="GO" id="GO:0005737">
    <property type="term" value="C:cytoplasm"/>
    <property type="evidence" value="ECO:0007669"/>
    <property type="project" value="UniProtKB-ARBA"/>
</dbReference>
<dbReference type="FunFam" id="1.10.600.10:FF:000001">
    <property type="entry name" value="Geranylgeranyl diphosphate synthase"/>
    <property type="match status" value="1"/>
</dbReference>
<dbReference type="InterPro" id="IPR053378">
    <property type="entry name" value="Prenyl_diphosphate_synthase"/>
</dbReference>
<dbReference type="GO" id="GO:0004659">
    <property type="term" value="F:prenyltransferase activity"/>
    <property type="evidence" value="ECO:0007669"/>
    <property type="project" value="InterPro"/>
</dbReference>
<keyword evidence="4" id="KW-0479">Metal-binding</keyword>
<dbReference type="SFLD" id="SFLDS00005">
    <property type="entry name" value="Isoprenoid_Synthase_Type_I"/>
    <property type="match status" value="1"/>
</dbReference>
<dbReference type="SFLD" id="SFLDG01017">
    <property type="entry name" value="Polyprenyl_Transferase_Like"/>
    <property type="match status" value="1"/>
</dbReference>
<dbReference type="InterPro" id="IPR000092">
    <property type="entry name" value="Polyprenyl_synt"/>
</dbReference>
<dbReference type="PANTHER" id="PTHR43281:SF1">
    <property type="entry name" value="FARNESYL DIPHOSPHATE SYNTHASE"/>
    <property type="match status" value="1"/>
</dbReference>
<evidence type="ECO:0000256" key="1">
    <source>
        <dbReference type="ARBA" id="ARBA00001946"/>
    </source>
</evidence>
<dbReference type="PANTHER" id="PTHR43281">
    <property type="entry name" value="FARNESYL DIPHOSPHATE SYNTHASE"/>
    <property type="match status" value="1"/>
</dbReference>